<dbReference type="PANTHER" id="PTHR31571:SF1">
    <property type="entry name" value="ALTERED INHERITANCE OF MITOCHONDRIA PROTEIN 6"/>
    <property type="match status" value="1"/>
</dbReference>
<keyword evidence="3" id="KW-0732">Signal</keyword>
<dbReference type="InterPro" id="IPR017946">
    <property type="entry name" value="PLC-like_Pdiesterase_TIM-brl"/>
</dbReference>
<keyword evidence="4" id="KW-0812">Transmembrane</keyword>
<evidence type="ECO:0000256" key="3">
    <source>
        <dbReference type="ARBA" id="ARBA00022729"/>
    </source>
</evidence>
<comment type="similarity">
    <text evidence="1">Belongs to the AIM6 family.</text>
</comment>
<evidence type="ECO:0000313" key="6">
    <source>
        <dbReference type="Proteomes" id="UP000038830"/>
    </source>
</evidence>
<evidence type="ECO:0000256" key="4">
    <source>
        <dbReference type="SAM" id="Phobius"/>
    </source>
</evidence>
<dbReference type="GO" id="GO:0006629">
    <property type="term" value="P:lipid metabolic process"/>
    <property type="evidence" value="ECO:0007669"/>
    <property type="project" value="InterPro"/>
</dbReference>
<name>A0A0H5C905_CYBJN</name>
<sequence>MSFNQERVSEDKLVNKRHNAWKLTLPLICAVVLTCITSIALFVNNPQVSYGVSKWAFEKSNIVKRSINFIYRGKQPLGIHSHNDYLRSDPLFDSLIVGAKSVEADVWSFDNGDVLPVGHTFVELNPFENTLEKLYTKPLLELLDAVNRARVEGEPPVGIFPDFPSETFYLHIDVKNDPDQVFDKIQKHLYPLQQKGYLTTFETVSQKWNHGPITVVLTGDYPLKKILDQKVRNVFADAPLNDLVGFKATITSLGYNGPLSIYSVAASASFFDITGSLGLPAGGLIALEKNAITKVLNTARDYGLVTRIWALPEPSESQRDAIWNDLLDLGIGLLNVDSLLRAARIVAQKS</sequence>
<keyword evidence="4" id="KW-1133">Transmembrane helix</keyword>
<evidence type="ECO:0000313" key="5">
    <source>
        <dbReference type="EMBL" id="CEP24718.1"/>
    </source>
</evidence>
<feature type="transmembrane region" description="Helical" evidence="4">
    <location>
        <begin position="20"/>
        <end position="43"/>
    </location>
</feature>
<organism evidence="5 6">
    <name type="scientific">Cyberlindnera jadinii (strain ATCC 18201 / CBS 1600 / BCRC 20928 / JCM 3617 / NBRC 0987 / NRRL Y-1542)</name>
    <name type="common">Torula yeast</name>
    <name type="synonym">Candida utilis</name>
    <dbReference type="NCBI Taxonomy" id="983966"/>
    <lineage>
        <taxon>Eukaryota</taxon>
        <taxon>Fungi</taxon>
        <taxon>Dikarya</taxon>
        <taxon>Ascomycota</taxon>
        <taxon>Saccharomycotina</taxon>
        <taxon>Saccharomycetes</taxon>
        <taxon>Phaffomycetales</taxon>
        <taxon>Phaffomycetaceae</taxon>
        <taxon>Cyberlindnera</taxon>
    </lineage>
</organism>
<evidence type="ECO:0000256" key="2">
    <source>
        <dbReference type="ARBA" id="ARBA00014286"/>
    </source>
</evidence>
<dbReference type="PROSITE" id="PS50007">
    <property type="entry name" value="PIPLC_X_DOMAIN"/>
    <property type="match status" value="1"/>
</dbReference>
<dbReference type="InterPro" id="IPR051236">
    <property type="entry name" value="HAT_RTT109-like"/>
</dbReference>
<accession>A0A0H5C905</accession>
<dbReference type="EMBL" id="CDQK01000006">
    <property type="protein sequence ID" value="CEP24718.1"/>
    <property type="molecule type" value="Genomic_DNA"/>
</dbReference>
<gene>
    <name evidence="5" type="primary">AIM6</name>
    <name evidence="5" type="ORF">BN1211_5609</name>
</gene>
<dbReference type="GO" id="GO:0008081">
    <property type="term" value="F:phosphoric diester hydrolase activity"/>
    <property type="evidence" value="ECO:0007669"/>
    <property type="project" value="InterPro"/>
</dbReference>
<keyword evidence="4" id="KW-0472">Membrane</keyword>
<dbReference type="SUPFAM" id="SSF51695">
    <property type="entry name" value="PLC-like phosphodiesterases"/>
    <property type="match status" value="1"/>
</dbReference>
<proteinExistence type="inferred from homology"/>
<dbReference type="AlphaFoldDB" id="A0A0H5C905"/>
<dbReference type="PANTHER" id="PTHR31571">
    <property type="entry name" value="ALTERED INHERITANCE OF MITOCHONDRIA PROTEIN 6"/>
    <property type="match status" value="1"/>
</dbReference>
<protein>
    <recommendedName>
        <fullName evidence="2">Altered inheritance of mitochondria protein 6</fullName>
    </recommendedName>
</protein>
<dbReference type="Proteomes" id="UP000038830">
    <property type="component" value="Unassembled WGS sequence"/>
</dbReference>
<evidence type="ECO:0000256" key="1">
    <source>
        <dbReference type="ARBA" id="ARBA00008858"/>
    </source>
</evidence>
<reference evidence="6" key="1">
    <citation type="journal article" date="2015" name="J. Biotechnol.">
        <title>The structure of the Cyberlindnera jadinii genome and its relation to Candida utilis analyzed by the occurrence of single nucleotide polymorphisms.</title>
        <authorList>
            <person name="Rupp O."/>
            <person name="Brinkrolf K."/>
            <person name="Buerth C."/>
            <person name="Kunigo M."/>
            <person name="Schneider J."/>
            <person name="Jaenicke S."/>
            <person name="Goesmann A."/>
            <person name="Puehler A."/>
            <person name="Jaeger K.-E."/>
            <person name="Ernst J.F."/>
        </authorList>
    </citation>
    <scope>NUCLEOTIDE SEQUENCE [LARGE SCALE GENOMIC DNA]</scope>
    <source>
        <strain evidence="6">ATCC 18201 / CBS 1600 / BCRC 20928 / JCM 3617 / NBRC 0987 / NRRL Y-1542</strain>
    </source>
</reference>